<evidence type="ECO:0000256" key="1">
    <source>
        <dbReference type="SAM" id="MobiDB-lite"/>
    </source>
</evidence>
<feature type="region of interest" description="Disordered" evidence="1">
    <location>
        <begin position="123"/>
        <end position="149"/>
    </location>
</feature>
<name>A0A0H2RHG4_9AGAM</name>
<organism evidence="2 3">
    <name type="scientific">Schizopora paradoxa</name>
    <dbReference type="NCBI Taxonomy" id="27342"/>
    <lineage>
        <taxon>Eukaryota</taxon>
        <taxon>Fungi</taxon>
        <taxon>Dikarya</taxon>
        <taxon>Basidiomycota</taxon>
        <taxon>Agaricomycotina</taxon>
        <taxon>Agaricomycetes</taxon>
        <taxon>Hymenochaetales</taxon>
        <taxon>Schizoporaceae</taxon>
        <taxon>Schizopora</taxon>
    </lineage>
</organism>
<evidence type="ECO:0000313" key="3">
    <source>
        <dbReference type="Proteomes" id="UP000053477"/>
    </source>
</evidence>
<evidence type="ECO:0000313" key="2">
    <source>
        <dbReference type="EMBL" id="KLO08928.1"/>
    </source>
</evidence>
<protein>
    <submittedName>
        <fullName evidence="2">Uncharacterized protein</fullName>
    </submittedName>
</protein>
<feature type="compositionally biased region" description="Polar residues" evidence="1">
    <location>
        <begin position="70"/>
        <end position="83"/>
    </location>
</feature>
<dbReference type="AlphaFoldDB" id="A0A0H2RHG4"/>
<feature type="compositionally biased region" description="Polar residues" evidence="1">
    <location>
        <begin position="128"/>
        <end position="140"/>
    </location>
</feature>
<dbReference type="InParanoid" id="A0A0H2RHG4"/>
<proteinExistence type="predicted"/>
<feature type="region of interest" description="Disordered" evidence="1">
    <location>
        <begin position="52"/>
        <end position="83"/>
    </location>
</feature>
<gene>
    <name evidence="2" type="ORF">SCHPADRAFT_944058</name>
</gene>
<reference evidence="2 3" key="1">
    <citation type="submission" date="2015-04" db="EMBL/GenBank/DDBJ databases">
        <title>Complete genome sequence of Schizopora paradoxa KUC8140, a cosmopolitan wood degrader in East Asia.</title>
        <authorList>
            <consortium name="DOE Joint Genome Institute"/>
            <person name="Min B."/>
            <person name="Park H."/>
            <person name="Jang Y."/>
            <person name="Kim J.-J."/>
            <person name="Kim K.H."/>
            <person name="Pangilinan J."/>
            <person name="Lipzen A."/>
            <person name="Riley R."/>
            <person name="Grigoriev I.V."/>
            <person name="Spatafora J.W."/>
            <person name="Choi I.-G."/>
        </authorList>
    </citation>
    <scope>NUCLEOTIDE SEQUENCE [LARGE SCALE GENOMIC DNA]</scope>
    <source>
        <strain evidence="2 3">KUC8140</strain>
    </source>
</reference>
<dbReference type="Proteomes" id="UP000053477">
    <property type="component" value="Unassembled WGS sequence"/>
</dbReference>
<sequence length="149" mass="15945">MFADAKDDTDGVRVLPDALPLPSLPRWAELDRDLTSSFDSGALDYPFDTSAIAGGTDVGRQEGGEESFITPGQSSGAGRAQTSEGLEVQSLNITDASSIGEARQKAALASQFAEFFERASGARVLPQKPSTPNLRTVKSTSYRRRSKFD</sequence>
<keyword evidence="3" id="KW-1185">Reference proteome</keyword>
<accession>A0A0H2RHG4</accession>
<dbReference type="EMBL" id="KQ086072">
    <property type="protein sequence ID" value="KLO08928.1"/>
    <property type="molecule type" value="Genomic_DNA"/>
</dbReference>